<dbReference type="GeneID" id="59333063"/>
<keyword evidence="2" id="KW-1185">Reference proteome</keyword>
<dbReference type="EMBL" id="JACCJB010000002">
    <property type="protein sequence ID" value="KAF6230316.1"/>
    <property type="molecule type" value="Genomic_DNA"/>
</dbReference>
<evidence type="ECO:0000313" key="2">
    <source>
        <dbReference type="Proteomes" id="UP000593566"/>
    </source>
</evidence>
<accession>A0A8H6FKQ0</accession>
<protein>
    <submittedName>
        <fullName evidence="1">Uncharacterized protein</fullName>
    </submittedName>
</protein>
<organism evidence="1 2">
    <name type="scientific">Letharia lupina</name>
    <dbReference type="NCBI Taxonomy" id="560253"/>
    <lineage>
        <taxon>Eukaryota</taxon>
        <taxon>Fungi</taxon>
        <taxon>Dikarya</taxon>
        <taxon>Ascomycota</taxon>
        <taxon>Pezizomycotina</taxon>
        <taxon>Lecanoromycetes</taxon>
        <taxon>OSLEUM clade</taxon>
        <taxon>Lecanoromycetidae</taxon>
        <taxon>Lecanorales</taxon>
        <taxon>Lecanorineae</taxon>
        <taxon>Parmeliaceae</taxon>
        <taxon>Letharia</taxon>
    </lineage>
</organism>
<name>A0A8H6FKQ0_9LECA</name>
<gene>
    <name evidence="1" type="ORF">HO133_004656</name>
</gene>
<dbReference type="AlphaFoldDB" id="A0A8H6FKQ0"/>
<comment type="caution">
    <text evidence="1">The sequence shown here is derived from an EMBL/GenBank/DDBJ whole genome shotgun (WGS) entry which is preliminary data.</text>
</comment>
<evidence type="ECO:0000313" key="1">
    <source>
        <dbReference type="EMBL" id="KAF6230316.1"/>
    </source>
</evidence>
<dbReference type="RefSeq" id="XP_037157573.1">
    <property type="nucleotide sequence ID" value="XM_037295572.1"/>
</dbReference>
<dbReference type="Proteomes" id="UP000593566">
    <property type="component" value="Unassembled WGS sequence"/>
</dbReference>
<sequence length="172" mass="18841">MAAPADSGIEAEDDLIARDFSCNPTQADCWSDGYNGVPVGSFSFILDYIDSCSVTIKTQEYPNKGRVYKLDSNGTVGCESKFPWVLSISLSNWFNPDYCESGDLASGHGVLDVAYYANDTIDLGKNPHDLRCSGVGSGGLPDKMYRSRIRSVLSQWWVLSGFVERLAGEIQM</sequence>
<proteinExistence type="predicted"/>
<reference evidence="1 2" key="1">
    <citation type="journal article" date="2020" name="Genomics">
        <title>Complete, high-quality genomes from long-read metagenomic sequencing of two wolf lichen thalli reveals enigmatic genome architecture.</title>
        <authorList>
            <person name="McKenzie S.K."/>
            <person name="Walston R.F."/>
            <person name="Allen J.L."/>
        </authorList>
    </citation>
    <scope>NUCLEOTIDE SEQUENCE [LARGE SCALE GENOMIC DNA]</scope>
    <source>
        <strain evidence="1">WasteWater1</strain>
    </source>
</reference>